<dbReference type="SUPFAM" id="SSF55785">
    <property type="entry name" value="PYP-like sensor domain (PAS domain)"/>
    <property type="match status" value="1"/>
</dbReference>
<gene>
    <name evidence="2" type="ORF">HKB21_05900</name>
</gene>
<dbReference type="SMART" id="SM00091">
    <property type="entry name" value="PAS"/>
    <property type="match status" value="1"/>
</dbReference>
<feature type="non-terminal residue" evidence="2">
    <location>
        <position position="1"/>
    </location>
</feature>
<dbReference type="EMBL" id="JABCLD010000845">
    <property type="protein sequence ID" value="NMU25147.1"/>
    <property type="molecule type" value="Genomic_DNA"/>
</dbReference>
<sequence>RKMVETQLSLASQIFNNSQEGMVITDRNANIIDVNTAFTQITGYRSEEVIGKNPRILRSGHHDQGFYQQLWHQLENKGQWKGEF</sequence>
<evidence type="ECO:0000313" key="3">
    <source>
        <dbReference type="Proteomes" id="UP000555836"/>
    </source>
</evidence>
<evidence type="ECO:0000259" key="1">
    <source>
        <dbReference type="PROSITE" id="PS50112"/>
    </source>
</evidence>
<dbReference type="InterPro" id="IPR000014">
    <property type="entry name" value="PAS"/>
</dbReference>
<feature type="domain" description="PAS" evidence="1">
    <location>
        <begin position="7"/>
        <end position="53"/>
    </location>
</feature>
<comment type="caution">
    <text evidence="2">The sequence shown here is derived from an EMBL/GenBank/DDBJ whole genome shotgun (WGS) entry which is preliminary data.</text>
</comment>
<dbReference type="NCBIfam" id="TIGR00229">
    <property type="entry name" value="sensory_box"/>
    <property type="match status" value="1"/>
</dbReference>
<name>A0A7Y0S2F3_VIBPH</name>
<feature type="non-terminal residue" evidence="2">
    <location>
        <position position="84"/>
    </location>
</feature>
<dbReference type="PANTHER" id="PTHR46663">
    <property type="entry name" value="DIGUANYLATE CYCLASE DGCT-RELATED"/>
    <property type="match status" value="1"/>
</dbReference>
<dbReference type="PROSITE" id="PS50112">
    <property type="entry name" value="PAS"/>
    <property type="match status" value="1"/>
</dbReference>
<reference evidence="2 3" key="1">
    <citation type="submission" date="2020-04" db="EMBL/GenBank/DDBJ databases">
        <title>Whole-genome sequencing of Vibrio spp. from China reveals different genetic environments of blaCTX-M-14 among diverse lineages.</title>
        <authorList>
            <person name="Zheng Z."/>
            <person name="Ye L."/>
            <person name="Chen S."/>
        </authorList>
    </citation>
    <scope>NUCLEOTIDE SEQUENCE [LARGE SCALE GENOMIC DNA]</scope>
    <source>
        <strain evidence="2 3">Vb0574</strain>
    </source>
</reference>
<dbReference type="CDD" id="cd00130">
    <property type="entry name" value="PAS"/>
    <property type="match status" value="1"/>
</dbReference>
<dbReference type="AlphaFoldDB" id="A0A7Y0S2F3"/>
<dbReference type="Gene3D" id="3.30.450.20">
    <property type="entry name" value="PAS domain"/>
    <property type="match status" value="1"/>
</dbReference>
<proteinExistence type="predicted"/>
<dbReference type="Pfam" id="PF00989">
    <property type="entry name" value="PAS"/>
    <property type="match status" value="1"/>
</dbReference>
<protein>
    <submittedName>
        <fullName evidence="2">PAS domain S-box protein</fullName>
    </submittedName>
</protein>
<evidence type="ECO:0000313" key="2">
    <source>
        <dbReference type="EMBL" id="NMU25147.1"/>
    </source>
</evidence>
<accession>A0A7Y0S2F3</accession>
<dbReference type="PANTHER" id="PTHR46663:SF3">
    <property type="entry name" value="SLL0267 PROTEIN"/>
    <property type="match status" value="1"/>
</dbReference>
<dbReference type="Proteomes" id="UP000555836">
    <property type="component" value="Unassembled WGS sequence"/>
</dbReference>
<dbReference type="InterPro" id="IPR052163">
    <property type="entry name" value="DGC-Regulatory_Protein"/>
</dbReference>
<dbReference type="GO" id="GO:0006355">
    <property type="term" value="P:regulation of DNA-templated transcription"/>
    <property type="evidence" value="ECO:0007669"/>
    <property type="project" value="InterPro"/>
</dbReference>
<dbReference type="InterPro" id="IPR013767">
    <property type="entry name" value="PAS_fold"/>
</dbReference>
<organism evidence="2 3">
    <name type="scientific">Vibrio parahaemolyticus</name>
    <dbReference type="NCBI Taxonomy" id="670"/>
    <lineage>
        <taxon>Bacteria</taxon>
        <taxon>Pseudomonadati</taxon>
        <taxon>Pseudomonadota</taxon>
        <taxon>Gammaproteobacteria</taxon>
        <taxon>Vibrionales</taxon>
        <taxon>Vibrionaceae</taxon>
        <taxon>Vibrio</taxon>
    </lineage>
</organism>
<dbReference type="InterPro" id="IPR035965">
    <property type="entry name" value="PAS-like_dom_sf"/>
</dbReference>